<feature type="domain" description="ATPase BadF/BadG/BcrA/BcrD type" evidence="5">
    <location>
        <begin position="325"/>
        <end position="576"/>
    </location>
</feature>
<dbReference type="InterPro" id="IPR008275">
    <property type="entry name" value="CoA_E_activase_dom"/>
</dbReference>
<dbReference type="PANTHER" id="PTHR32329">
    <property type="entry name" value="BIFUNCTIONAL PROTEIN [INCLUDES 2-HYDROXYACYL-COA DEHYDRATASE (N-TER) AND ITS ACTIVATOR DOMAIN (C_TERM)-RELATED"/>
    <property type="match status" value="1"/>
</dbReference>
<dbReference type="NCBIfam" id="TIGR00241">
    <property type="entry name" value="CoA_E_activ"/>
    <property type="match status" value="2"/>
</dbReference>
<protein>
    <recommendedName>
        <fullName evidence="9">CoA activase</fullName>
    </recommendedName>
</protein>
<reference evidence="8" key="2">
    <citation type="journal article" date="2016" name="Int. J. Syst. Evol. Microbiol.">
        <title>Caldimicrobium thiodismutans sp. nov., a sulfur-disproportionating bacterium isolated from a hot spring.</title>
        <authorList>
            <person name="Kojima H."/>
            <person name="Umezawa K."/>
            <person name="Fukui M."/>
        </authorList>
    </citation>
    <scope>NUCLEOTIDE SEQUENCE [LARGE SCALE GENOMIC DNA]</scope>
    <source>
        <strain evidence="8">TF1</strain>
    </source>
</reference>
<reference evidence="7 8" key="1">
    <citation type="journal article" date="2016" name="Int. J. Syst. Evol. Microbiol.">
        <title>Caldimicrobium thiodismutans sp. nov., a sulfur-disproportionating bacterium isolated from a hot spring, and emended description of the genus Caldimicrobium.</title>
        <authorList>
            <person name="Kojima H."/>
            <person name="Umezawa K."/>
            <person name="Fukui M."/>
        </authorList>
    </citation>
    <scope>NUCLEOTIDE SEQUENCE [LARGE SCALE GENOMIC DNA]</scope>
    <source>
        <strain evidence="7 8">TF1</strain>
    </source>
</reference>
<dbReference type="RefSeq" id="WP_068515163.1">
    <property type="nucleotide sequence ID" value="NZ_AP014945.1"/>
</dbReference>
<evidence type="ECO:0000256" key="3">
    <source>
        <dbReference type="ARBA" id="ARBA00023004"/>
    </source>
</evidence>
<keyword evidence="2" id="KW-0479">Metal-binding</keyword>
<name>A0A0U5ANQ7_9BACT</name>
<dbReference type="Gene3D" id="3.30.420.40">
    <property type="match status" value="4"/>
</dbReference>
<dbReference type="CDD" id="cd24034">
    <property type="entry name" value="ASKHA_NBD_O66634-like_rpt1"/>
    <property type="match status" value="1"/>
</dbReference>
<dbReference type="PANTHER" id="PTHR32329:SF7">
    <property type="entry name" value="ACTIVATOR OF 2-HYDROXYACYL-COA-HYDRATASE"/>
    <property type="match status" value="1"/>
</dbReference>
<sequence>MLYVGLDVGSGTAKAAVLNEEAEILYSNYIRTHGQPIETAEKLLSEIEERFGGELRGITCTGTAGKTIAQILGVAFINEVMAHAKAATFFHPEVRTIIDIGGEDSKLIFITHERGVPEIEDFALNTLCAAGTGSFLEQQAARLGYSIEEFSQKALLAKNIPRIAGRCTVFAKSDMIHLQQAAVPDEEIIAGLCFAIIRNLKSNLAKGRPILPPLIFQGGVAANFGVRRAIKEIFHLKDEELIIPQHFKIMGAIGAGLYGLEGKAKSDYAGAEILRAYLKERTYNPPRHPVLMPFVSLELSEKIKRDVEQKFKNHASQEEEVSLYLGVDVGSVSTKLVALTEEGELLAKVYMFHNGKPLESIKKGLRELRKRLPERIKVKGVGTTGSGRYLVGDFIGADVVRNEITAQAYGALYLDPEVDTIFEIGGQDSKYISLDKGTIADFTMNKACAAGTGSFLQEQGVKLGIPIEEFGDIALKSKAPLKMGERCTVFMQSDLLHYQQKGLPKEDLVAGLCYSIVYNYLNKVVEGRKIGKKIFFQGAVAFNKGVLSAFEKVLGRPIIVPPNNEVTGAIGVALLAKAETRGESRFKGFDLEKVNYFISTFECRYCPNQCEIHKVTIDQSQPYFYGGRCDRYELDHRKPDERVPNPTLEREAKLLSYLKSLPEGEDLSSEDIIGIPRALQFFEWLPLFATFFQELGFQVFLSPPTSKEIIKKGCELAPAEPCFPVKIALGQVKTLLDLGVKNIFLPQITDLPPEVEEAKLGKICPWVQSLPWISPASINFKAVGARVIAPVFHLGRPGFVLNEEIKRLAKMLGVSEERAKRAWRLAESAQEEFHNWLKKRGKELLQEFSGETVLVIVGRPYNAFDPGANLAIHHKIRKLGLLGLPVDMLPLEEVKDRDILEGMYWEYGQRFLLAAQFIRETPNLFPLYFTNFSCGPDSFIAHFFEELLAGKPFIEIEVDEHSAEAGVVTRLEAFVDSLQGKKKIYPLGRTFNRQKIMPSEGRTIYIPHMSDHARALAAAFRACGVKAEALPEPDEESLELGRKWTSGKECYPTILTTGDLLKLVNRPDFDPEKSVFFMPDGSGPCRFGQYNRLHRKILRDLGITNLPVYSPQQDVEFYDDLGVAGRDFTKIAWKGVVAVDILDKLLRKVRPYALNKSDVERVYQRALSELEKAIEERRDLIPVLLEAKEAMARIPQKSEELPVVGVVGEIYVRNNTFANENLYRTLEDMGLEVLLPPVSEWIYFINYISKKWSKKMGMIGTTFKFIIENQFQFKEEERFIRQVEDLLTDRAKDPTIETLERYAMRFVHPDYEGGEVMLSIGKAVEYMEKEVSGMINVIPFACMPGNVQSAILKRMREETGERLPILTVPCDGQRSMGVRMRLEAFVEQVKEYFRVKRDEKLQKRVVNF</sequence>
<keyword evidence="3" id="KW-0408">Iron</keyword>
<keyword evidence="4" id="KW-0411">Iron-sulfur</keyword>
<gene>
    <name evidence="7" type="ORF">THC_1350</name>
</gene>
<dbReference type="Pfam" id="PF01869">
    <property type="entry name" value="BcrAD_BadFG"/>
    <property type="match status" value="2"/>
</dbReference>
<dbReference type="Gene3D" id="3.40.50.11900">
    <property type="match status" value="2"/>
</dbReference>
<keyword evidence="8" id="KW-1185">Reference proteome</keyword>
<dbReference type="STRING" id="1653476.THC_1350"/>
<dbReference type="Proteomes" id="UP000068196">
    <property type="component" value="Chromosome"/>
</dbReference>
<organism evidence="7 8">
    <name type="scientific">Caldimicrobium thiodismutans</name>
    <dbReference type="NCBI Taxonomy" id="1653476"/>
    <lineage>
        <taxon>Bacteria</taxon>
        <taxon>Pseudomonadati</taxon>
        <taxon>Thermodesulfobacteriota</taxon>
        <taxon>Thermodesulfobacteria</taxon>
        <taxon>Thermodesulfobacteriales</taxon>
        <taxon>Thermodesulfobacteriaceae</taxon>
        <taxon>Caldimicrobium</taxon>
    </lineage>
</organism>
<dbReference type="OrthoDB" id="9177882at2"/>
<feature type="domain" description="DUF2229" evidence="6">
    <location>
        <begin position="673"/>
        <end position="889"/>
    </location>
</feature>
<proteinExistence type="predicted"/>
<feature type="domain" description="ATPase BadF/BadG/BcrA/BcrD type" evidence="5">
    <location>
        <begin position="4"/>
        <end position="259"/>
    </location>
</feature>
<evidence type="ECO:0000313" key="7">
    <source>
        <dbReference type="EMBL" id="BAU23716.1"/>
    </source>
</evidence>
<dbReference type="InterPro" id="IPR002731">
    <property type="entry name" value="ATPase_BadF"/>
</dbReference>
<dbReference type="SUPFAM" id="SSF53067">
    <property type="entry name" value="Actin-like ATPase domain"/>
    <property type="match status" value="2"/>
</dbReference>
<dbReference type="InterPro" id="IPR018709">
    <property type="entry name" value="CoA_activase_DUF2229"/>
</dbReference>
<comment type="cofactor">
    <cofactor evidence="1">
        <name>[4Fe-4S] cluster</name>
        <dbReference type="ChEBI" id="CHEBI:49883"/>
    </cofactor>
</comment>
<dbReference type="GO" id="GO:0046872">
    <property type="term" value="F:metal ion binding"/>
    <property type="evidence" value="ECO:0007669"/>
    <property type="project" value="UniProtKB-KW"/>
</dbReference>
<dbReference type="KEGG" id="cthi:THC_1350"/>
<evidence type="ECO:0000313" key="8">
    <source>
        <dbReference type="Proteomes" id="UP000068196"/>
    </source>
</evidence>
<evidence type="ECO:0008006" key="9">
    <source>
        <dbReference type="Google" id="ProtNLM"/>
    </source>
</evidence>
<evidence type="ECO:0000256" key="4">
    <source>
        <dbReference type="ARBA" id="ARBA00023014"/>
    </source>
</evidence>
<dbReference type="InterPro" id="IPR043129">
    <property type="entry name" value="ATPase_NBD"/>
</dbReference>
<dbReference type="Pfam" id="PF09989">
    <property type="entry name" value="DUF2229"/>
    <property type="match status" value="1"/>
</dbReference>
<dbReference type="GO" id="GO:0051536">
    <property type="term" value="F:iron-sulfur cluster binding"/>
    <property type="evidence" value="ECO:0007669"/>
    <property type="project" value="UniProtKB-KW"/>
</dbReference>
<dbReference type="EMBL" id="AP014945">
    <property type="protein sequence ID" value="BAU23716.1"/>
    <property type="molecule type" value="Genomic_DNA"/>
</dbReference>
<evidence type="ECO:0000259" key="6">
    <source>
        <dbReference type="Pfam" id="PF09989"/>
    </source>
</evidence>
<evidence type="ECO:0000256" key="1">
    <source>
        <dbReference type="ARBA" id="ARBA00001966"/>
    </source>
</evidence>
<dbReference type="PATRIC" id="fig|1653476.3.peg.1399"/>
<dbReference type="CDD" id="cd24035">
    <property type="entry name" value="ASKHA_NBD_O66634-like_rpt2"/>
    <property type="match status" value="1"/>
</dbReference>
<evidence type="ECO:0000256" key="2">
    <source>
        <dbReference type="ARBA" id="ARBA00022723"/>
    </source>
</evidence>
<accession>A0A0U5ANQ7</accession>
<evidence type="ECO:0000259" key="5">
    <source>
        <dbReference type="Pfam" id="PF01869"/>
    </source>
</evidence>
<dbReference type="InterPro" id="IPR051805">
    <property type="entry name" value="Dehydratase_Activator_Redct"/>
</dbReference>